<dbReference type="PANTHER" id="PTHR41700">
    <property type="entry name" value="GCN5-RELATED N-ACETYLTRANSFERASE"/>
    <property type="match status" value="1"/>
</dbReference>
<dbReference type="Proteomes" id="UP000658690">
    <property type="component" value="Unassembled WGS sequence"/>
</dbReference>
<evidence type="ECO:0000313" key="2">
    <source>
        <dbReference type="EMBL" id="NOU89361.1"/>
    </source>
</evidence>
<dbReference type="PANTHER" id="PTHR41700:SF1">
    <property type="entry name" value="N-ACETYLTRANSFERASE DOMAIN-CONTAINING PROTEIN"/>
    <property type="match status" value="1"/>
</dbReference>
<dbReference type="EMBL" id="WHOC01000148">
    <property type="protein sequence ID" value="NOU89361.1"/>
    <property type="molecule type" value="Genomic_DNA"/>
</dbReference>
<sequence>MKPVIRYAIVTEPEHMPDVEALQRQVWGNMATTPLAQLVAAIHNGGVVIGAYDQDQLVGFCYGFAGYKNGEVSLCSHMMAIDPEYRDLGIGYQLKHKQRLWAIDYGYKKIIWTFDPLETRNAYLNLCKLGGTIRTYLPAYYGDLADEVNKGLPSDRFLVEWELESVRAVDAAAGKSITSERWQSYPSLVKWLQSGSFARPVIGQVLGNENEYIIPVPRYLHDMKRDQIDLAKEWRFTLRDQFQHALANGYVVTGLLRSEDPVHYYVVEKMTV</sequence>
<name>A0ABX1ZAT1_9BACL</name>
<dbReference type="Gene3D" id="3.40.630.30">
    <property type="match status" value="1"/>
</dbReference>
<dbReference type="InterPro" id="IPR016181">
    <property type="entry name" value="Acyl_CoA_acyltransferase"/>
</dbReference>
<dbReference type="CDD" id="cd04301">
    <property type="entry name" value="NAT_SF"/>
    <property type="match status" value="1"/>
</dbReference>
<organism evidence="2 3">
    <name type="scientific">Paenibacillus germinis</name>
    <dbReference type="NCBI Taxonomy" id="2654979"/>
    <lineage>
        <taxon>Bacteria</taxon>
        <taxon>Bacillati</taxon>
        <taxon>Bacillota</taxon>
        <taxon>Bacilli</taxon>
        <taxon>Bacillales</taxon>
        <taxon>Paenibacillaceae</taxon>
        <taxon>Paenibacillus</taxon>
    </lineage>
</organism>
<feature type="domain" description="N-acetyltransferase" evidence="1">
    <location>
        <begin position="5"/>
        <end position="153"/>
    </location>
</feature>
<dbReference type="SUPFAM" id="SSF55729">
    <property type="entry name" value="Acyl-CoA N-acyltransferases (Nat)"/>
    <property type="match status" value="1"/>
</dbReference>
<keyword evidence="3" id="KW-1185">Reference proteome</keyword>
<evidence type="ECO:0000313" key="3">
    <source>
        <dbReference type="Proteomes" id="UP000658690"/>
    </source>
</evidence>
<proteinExistence type="predicted"/>
<comment type="caution">
    <text evidence="2">The sequence shown here is derived from an EMBL/GenBank/DDBJ whole genome shotgun (WGS) entry which is preliminary data.</text>
</comment>
<dbReference type="InterPro" id="IPR038764">
    <property type="entry name" value="GNAT_N_AcTrfase_prd"/>
</dbReference>
<dbReference type="Pfam" id="PF13508">
    <property type="entry name" value="Acetyltransf_7"/>
    <property type="match status" value="1"/>
</dbReference>
<dbReference type="InterPro" id="IPR000182">
    <property type="entry name" value="GNAT_dom"/>
</dbReference>
<reference evidence="2 3" key="1">
    <citation type="submission" date="2019-10" db="EMBL/GenBank/DDBJ databases">
        <title>Description of Paenibacillus choica sp. nov.</title>
        <authorList>
            <person name="Carlier A."/>
            <person name="Qi S."/>
        </authorList>
    </citation>
    <scope>NUCLEOTIDE SEQUENCE [LARGE SCALE GENOMIC DNA]</scope>
    <source>
        <strain evidence="2 3">LMG 31460</strain>
    </source>
</reference>
<accession>A0ABX1ZAT1</accession>
<dbReference type="PROSITE" id="PS51186">
    <property type="entry name" value="GNAT"/>
    <property type="match status" value="1"/>
</dbReference>
<gene>
    <name evidence="2" type="ORF">GC102_26990</name>
</gene>
<protein>
    <submittedName>
        <fullName evidence="2">GNAT family N-acetyltransferase</fullName>
    </submittedName>
</protein>
<evidence type="ECO:0000259" key="1">
    <source>
        <dbReference type="PROSITE" id="PS51186"/>
    </source>
</evidence>